<gene>
    <name evidence="8" type="ORF">A11Q_2347</name>
</gene>
<dbReference type="Proteomes" id="UP000012040">
    <property type="component" value="Chromosome"/>
</dbReference>
<dbReference type="NCBIfam" id="NF033640">
    <property type="entry name" value="N_Twi_rSAM"/>
    <property type="match status" value="1"/>
</dbReference>
<name>M4VBI1_9BACT</name>
<dbReference type="HOGENOM" id="CLU_040999_0_0_7"/>
<evidence type="ECO:0000313" key="9">
    <source>
        <dbReference type="Proteomes" id="UP000012040"/>
    </source>
</evidence>
<evidence type="ECO:0000256" key="2">
    <source>
        <dbReference type="ARBA" id="ARBA00022691"/>
    </source>
</evidence>
<dbReference type="InterPro" id="IPR058240">
    <property type="entry name" value="rSAM_sf"/>
</dbReference>
<evidence type="ECO:0000256" key="4">
    <source>
        <dbReference type="ARBA" id="ARBA00023004"/>
    </source>
</evidence>
<dbReference type="InterPro" id="IPR013785">
    <property type="entry name" value="Aldolase_TIM"/>
</dbReference>
<evidence type="ECO:0000259" key="7">
    <source>
        <dbReference type="Pfam" id="PF13186"/>
    </source>
</evidence>
<comment type="cofactor">
    <cofactor evidence="1">
        <name>[4Fe-4S] cluster</name>
        <dbReference type="ChEBI" id="CHEBI:49883"/>
    </cofactor>
</comment>
<dbReference type="GO" id="GO:0051536">
    <property type="term" value="F:iron-sulfur cluster binding"/>
    <property type="evidence" value="ECO:0007669"/>
    <property type="project" value="UniProtKB-KW"/>
</dbReference>
<evidence type="ECO:0000313" key="8">
    <source>
        <dbReference type="EMBL" id="AGH96563.1"/>
    </source>
</evidence>
<keyword evidence="5" id="KW-0411">Iron-sulfur</keyword>
<accession>M4VBI1</accession>
<evidence type="ECO:0000256" key="5">
    <source>
        <dbReference type="ARBA" id="ARBA00023014"/>
    </source>
</evidence>
<sequence>MDSKTICVLAWNHLATHPGGEVSLCCISDHRDAASMAKNSQSQLLNLTKNSLDEILNSEVFCNTRKQMLEGKRPPICEVCYRHEDAGLQSKRQYENAQYPKTLKQVKSRTDTSGAVSLDLEFLELRLGNLCNLKCRTCNPASSSKWTTDYEALSSELNYLTQYNCKNEGFSWPEKSEVWDGLLTASSKSLKTIYINGGEPMLSQKHFSFLQSLIEKGDAKKIELIYSINCTLLSPKALDLWPHFKKVVVKVSVDDLDKRNKYIRYPADWNAIEKNLQTLKKLPLELSLMQTVSAYNFYYLDEYWSWAQHLNLPVAYNYVNDPEYLGPKALPLPIRQKKIAQLKGHIASDKWNELHSLFSNTDYPELTNKFIEYTRSLDRLRKERFTEVFPELAAEFSQPECFEVSNASQ</sequence>
<dbReference type="RefSeq" id="WP_015471053.1">
    <property type="nucleotide sequence ID" value="NC_020813.1"/>
</dbReference>
<dbReference type="PANTHER" id="PTHR11228">
    <property type="entry name" value="RADICAL SAM DOMAIN PROTEIN"/>
    <property type="match status" value="1"/>
</dbReference>
<dbReference type="STRING" id="1184267.A11Q_2347"/>
<reference evidence="8 9" key="1">
    <citation type="journal article" date="2013" name="ISME J.">
        <title>By their genes ye shall know them: genomic signatures of predatory bacteria.</title>
        <authorList>
            <person name="Pasternak Z."/>
            <person name="Pietrokovski S."/>
            <person name="Rotem O."/>
            <person name="Gophna U."/>
            <person name="Lurie-Weinberger M.N."/>
            <person name="Jurkevitch E."/>
        </authorList>
    </citation>
    <scope>NUCLEOTIDE SEQUENCE [LARGE SCALE GENOMIC DNA]</scope>
    <source>
        <strain evidence="8 9">JSS</strain>
    </source>
</reference>
<evidence type="ECO:0000259" key="6">
    <source>
        <dbReference type="Pfam" id="PF04055"/>
    </source>
</evidence>
<keyword evidence="4" id="KW-0408">Iron</keyword>
<feature type="domain" description="Radical SAM core" evidence="6">
    <location>
        <begin position="127"/>
        <end position="284"/>
    </location>
</feature>
<dbReference type="CDD" id="cd21109">
    <property type="entry name" value="SPASM"/>
    <property type="match status" value="1"/>
</dbReference>
<dbReference type="InterPro" id="IPR023885">
    <property type="entry name" value="4Fe4S-binding_SPASM_dom"/>
</dbReference>
<dbReference type="SUPFAM" id="SSF102114">
    <property type="entry name" value="Radical SAM enzymes"/>
    <property type="match status" value="1"/>
</dbReference>
<organism evidence="8 9">
    <name type="scientific">Pseudobdellovibrio exovorus JSS</name>
    <dbReference type="NCBI Taxonomy" id="1184267"/>
    <lineage>
        <taxon>Bacteria</taxon>
        <taxon>Pseudomonadati</taxon>
        <taxon>Bdellovibrionota</taxon>
        <taxon>Bdellovibrionia</taxon>
        <taxon>Bdellovibrionales</taxon>
        <taxon>Pseudobdellovibrionaceae</taxon>
        <taxon>Pseudobdellovibrio</taxon>
    </lineage>
</organism>
<dbReference type="InterPro" id="IPR007197">
    <property type="entry name" value="rSAM"/>
</dbReference>
<keyword evidence="2" id="KW-0949">S-adenosyl-L-methionine</keyword>
<dbReference type="KEGG" id="bex:A11Q_2347"/>
<feature type="domain" description="4Fe4S-binding SPASM" evidence="7">
    <location>
        <begin position="7"/>
        <end position="81"/>
    </location>
</feature>
<keyword evidence="3" id="KW-0479">Metal-binding</keyword>
<dbReference type="PANTHER" id="PTHR11228:SF7">
    <property type="entry name" value="PQQA PEPTIDE CYCLASE"/>
    <property type="match status" value="1"/>
</dbReference>
<dbReference type="Pfam" id="PF04055">
    <property type="entry name" value="Radical_SAM"/>
    <property type="match status" value="1"/>
</dbReference>
<dbReference type="GO" id="GO:0003824">
    <property type="term" value="F:catalytic activity"/>
    <property type="evidence" value="ECO:0007669"/>
    <property type="project" value="InterPro"/>
</dbReference>
<dbReference type="AlphaFoldDB" id="M4VBI1"/>
<evidence type="ECO:0000256" key="3">
    <source>
        <dbReference type="ARBA" id="ARBA00022723"/>
    </source>
</evidence>
<dbReference type="PATRIC" id="fig|1184267.3.peg.2380"/>
<keyword evidence="9" id="KW-1185">Reference proteome</keyword>
<dbReference type="GO" id="GO:0046872">
    <property type="term" value="F:metal ion binding"/>
    <property type="evidence" value="ECO:0007669"/>
    <property type="project" value="UniProtKB-KW"/>
</dbReference>
<protein>
    <submittedName>
        <fullName evidence="8">Uncharacterized protein</fullName>
    </submittedName>
</protein>
<evidence type="ECO:0000256" key="1">
    <source>
        <dbReference type="ARBA" id="ARBA00001966"/>
    </source>
</evidence>
<dbReference type="Pfam" id="PF13186">
    <property type="entry name" value="SPASM"/>
    <property type="match status" value="1"/>
</dbReference>
<dbReference type="SFLD" id="SFLDS00029">
    <property type="entry name" value="Radical_SAM"/>
    <property type="match status" value="1"/>
</dbReference>
<dbReference type="Gene3D" id="3.20.20.70">
    <property type="entry name" value="Aldolase class I"/>
    <property type="match status" value="2"/>
</dbReference>
<proteinExistence type="predicted"/>
<dbReference type="InterPro" id="IPR050377">
    <property type="entry name" value="Radical_SAM_PqqE_MftC-like"/>
</dbReference>
<dbReference type="eggNOG" id="COG0535">
    <property type="taxonomic scope" value="Bacteria"/>
</dbReference>
<dbReference type="EMBL" id="CP003537">
    <property type="protein sequence ID" value="AGH96563.1"/>
    <property type="molecule type" value="Genomic_DNA"/>
</dbReference>
<dbReference type="OrthoDB" id="5292692at2"/>